<evidence type="ECO:0000313" key="3">
    <source>
        <dbReference type="Proteomes" id="UP000094565"/>
    </source>
</evidence>
<organism evidence="2 3">
    <name type="scientific">Komagataella pastoris</name>
    <name type="common">Yeast</name>
    <name type="synonym">Pichia pastoris</name>
    <dbReference type="NCBI Taxonomy" id="4922"/>
    <lineage>
        <taxon>Eukaryota</taxon>
        <taxon>Fungi</taxon>
        <taxon>Dikarya</taxon>
        <taxon>Ascomycota</taxon>
        <taxon>Saccharomycotina</taxon>
        <taxon>Pichiomycetes</taxon>
        <taxon>Pichiales</taxon>
        <taxon>Pichiaceae</taxon>
        <taxon>Komagataella</taxon>
    </lineage>
</organism>
<dbReference type="InterPro" id="IPR055264">
    <property type="entry name" value="BOD1/SHG1_dom"/>
</dbReference>
<proteinExistence type="predicted"/>
<reference evidence="2 3" key="1">
    <citation type="submission" date="2016-02" db="EMBL/GenBank/DDBJ databases">
        <title>Comparative genomic and transcriptomic foundation for Pichia pastoris.</title>
        <authorList>
            <person name="Love K.R."/>
            <person name="Shah K.A."/>
            <person name="Whittaker C.A."/>
            <person name="Wu J."/>
            <person name="Bartlett M.C."/>
            <person name="Ma D."/>
            <person name="Leeson R.L."/>
            <person name="Priest M."/>
            <person name="Young S.K."/>
            <person name="Love J.C."/>
        </authorList>
    </citation>
    <scope>NUCLEOTIDE SEQUENCE [LARGE SCALE GENOMIC DNA]</scope>
    <source>
        <strain evidence="2 3">ATCC 28485</strain>
    </source>
</reference>
<dbReference type="Proteomes" id="UP000094565">
    <property type="component" value="Chromosome 3"/>
</dbReference>
<dbReference type="EMBL" id="CP014586">
    <property type="protein sequence ID" value="ANZ76726.1"/>
    <property type="molecule type" value="Genomic_DNA"/>
</dbReference>
<name>A0A1B2JFA9_PICPA</name>
<gene>
    <name evidence="2" type="primary">SHG1</name>
    <name evidence="2" type="ORF">ATY40_BA7504176</name>
</gene>
<protein>
    <submittedName>
        <fullName evidence="2">BA75_04176T0</fullName>
    </submittedName>
</protein>
<dbReference type="OrthoDB" id="5579731at2759"/>
<evidence type="ECO:0000259" key="1">
    <source>
        <dbReference type="Pfam" id="PF05205"/>
    </source>
</evidence>
<accession>A0A1B2JFA9</accession>
<feature type="domain" description="BOD1/SHG1" evidence="1">
    <location>
        <begin position="12"/>
        <end position="110"/>
    </location>
</feature>
<evidence type="ECO:0000313" key="2">
    <source>
        <dbReference type="EMBL" id="ANZ76726.1"/>
    </source>
</evidence>
<dbReference type="AlphaFoldDB" id="A0A1B2JFA9"/>
<sequence length="120" mass="13700">MDQKETSLDANELVRKYKREGHFDKKRKELLDQFKLSPEYKQLLESVKSDVESRVKQDPLVLLDPSKRAQAVALAEGTATRSSASTLANYARTTTIESQTLNAAIKEQMEEFLKRNETKP</sequence>
<keyword evidence="3" id="KW-1185">Reference proteome</keyword>
<dbReference type="Pfam" id="PF05205">
    <property type="entry name" value="COMPASS-Shg1"/>
    <property type="match status" value="1"/>
</dbReference>